<evidence type="ECO:0000259" key="9">
    <source>
        <dbReference type="Pfam" id="PF00082"/>
    </source>
</evidence>
<evidence type="ECO:0000256" key="3">
    <source>
        <dbReference type="ARBA" id="ARBA00022525"/>
    </source>
</evidence>
<evidence type="ECO:0000256" key="6">
    <source>
        <dbReference type="ARBA" id="ARBA00022825"/>
    </source>
</evidence>
<keyword evidence="4 7" id="KW-0645">Protease</keyword>
<keyword evidence="5 7" id="KW-0378">Hydrolase</keyword>
<dbReference type="PRINTS" id="PR00723">
    <property type="entry name" value="SUBTILISIN"/>
</dbReference>
<dbReference type="InterPro" id="IPR023828">
    <property type="entry name" value="Peptidase_S8_Ser-AS"/>
</dbReference>
<evidence type="ECO:0000256" key="8">
    <source>
        <dbReference type="RuleBase" id="RU003355"/>
    </source>
</evidence>
<accession>A0ABV8SE49</accession>
<dbReference type="InterPro" id="IPR022398">
    <property type="entry name" value="Peptidase_S8_His-AS"/>
</dbReference>
<dbReference type="CDD" id="cd07484">
    <property type="entry name" value="Peptidases_S8_Thermitase_like"/>
    <property type="match status" value="1"/>
</dbReference>
<dbReference type="InterPro" id="IPR000209">
    <property type="entry name" value="Peptidase_S8/S53_dom"/>
</dbReference>
<feature type="active site" description="Charge relay system" evidence="7">
    <location>
        <position position="391"/>
    </location>
</feature>
<name>A0ABV8SE49_9BACL</name>
<evidence type="ECO:0000313" key="11">
    <source>
        <dbReference type="Proteomes" id="UP001595755"/>
    </source>
</evidence>
<dbReference type="PROSITE" id="PS00138">
    <property type="entry name" value="SUBTILASE_SER"/>
    <property type="match status" value="1"/>
</dbReference>
<evidence type="ECO:0000256" key="4">
    <source>
        <dbReference type="ARBA" id="ARBA00022670"/>
    </source>
</evidence>
<dbReference type="EC" id="3.4.-.-" evidence="10"/>
<dbReference type="InterPro" id="IPR051048">
    <property type="entry name" value="Peptidase_S8/S53_subtilisin"/>
</dbReference>
<dbReference type="RefSeq" id="WP_378127378.1">
    <property type="nucleotide sequence ID" value="NZ_JBHSED010000040.1"/>
</dbReference>
<evidence type="ECO:0000256" key="2">
    <source>
        <dbReference type="ARBA" id="ARBA00011073"/>
    </source>
</evidence>
<comment type="similarity">
    <text evidence="2 7 8">Belongs to the peptidase S8 family.</text>
</comment>
<comment type="caution">
    <text evidence="10">The sequence shown here is derived from an EMBL/GenBank/DDBJ whole genome shotgun (WGS) entry which is preliminary data.</text>
</comment>
<evidence type="ECO:0000256" key="1">
    <source>
        <dbReference type="ARBA" id="ARBA00004613"/>
    </source>
</evidence>
<dbReference type="EMBL" id="JBHSED010000040">
    <property type="protein sequence ID" value="MFC4305601.1"/>
    <property type="molecule type" value="Genomic_DNA"/>
</dbReference>
<protein>
    <submittedName>
        <fullName evidence="10">S8 family peptidase</fullName>
        <ecNumber evidence="10">3.4.-.-</ecNumber>
    </submittedName>
</protein>
<dbReference type="Gene3D" id="3.40.50.200">
    <property type="entry name" value="Peptidase S8/S53 domain"/>
    <property type="match status" value="1"/>
</dbReference>
<feature type="active site" description="Charge relay system" evidence="7">
    <location>
        <position position="358"/>
    </location>
</feature>
<dbReference type="InterPro" id="IPR036852">
    <property type="entry name" value="Peptidase_S8/S53_dom_sf"/>
</dbReference>
<evidence type="ECO:0000313" key="10">
    <source>
        <dbReference type="EMBL" id="MFC4305601.1"/>
    </source>
</evidence>
<keyword evidence="6 7" id="KW-0720">Serine protease</keyword>
<dbReference type="Proteomes" id="UP001595755">
    <property type="component" value="Unassembled WGS sequence"/>
</dbReference>
<gene>
    <name evidence="10" type="ORF">ACFO1S_19400</name>
</gene>
<dbReference type="Pfam" id="PF00082">
    <property type="entry name" value="Peptidase_S8"/>
    <property type="match status" value="1"/>
</dbReference>
<reference evidence="11" key="1">
    <citation type="journal article" date="2019" name="Int. J. Syst. Evol. Microbiol.">
        <title>The Global Catalogue of Microorganisms (GCM) 10K type strain sequencing project: providing services to taxonomists for standard genome sequencing and annotation.</title>
        <authorList>
            <consortium name="The Broad Institute Genomics Platform"/>
            <consortium name="The Broad Institute Genome Sequencing Center for Infectious Disease"/>
            <person name="Wu L."/>
            <person name="Ma J."/>
        </authorList>
    </citation>
    <scope>NUCLEOTIDE SEQUENCE [LARGE SCALE GENOMIC DNA]</scope>
    <source>
        <strain evidence="11">CGMCC 4.1641</strain>
    </source>
</reference>
<proteinExistence type="inferred from homology"/>
<organism evidence="10 11">
    <name type="scientific">Cohnella boryungensis</name>
    <dbReference type="NCBI Taxonomy" id="768479"/>
    <lineage>
        <taxon>Bacteria</taxon>
        <taxon>Bacillati</taxon>
        <taxon>Bacillota</taxon>
        <taxon>Bacilli</taxon>
        <taxon>Bacillales</taxon>
        <taxon>Paenibacillaceae</taxon>
        <taxon>Cohnella</taxon>
    </lineage>
</organism>
<sequence>MRRYKWIGVLFGIAVILFAIPLLPPSFNPARPKDSVNRMEKALPAPEREAAYKLQTVKNDMETTERLSRAQIDRDIRKFLEQSNAPSFSSDKALKRLMVMHPEMVIAQWHGDGKQHQAGQAAPELLRVAKPHLVEARSGAKQRGSFSTALFAYGGKSYFATSIRAHTSGSRERSLTALVSTEVIQSVERHQRRNMRLIPYPQEGRYRIESVVPGSNAETTVRTGEDNGNASHYSVDEIVVKFRKPLSDKELLRLRKELKLTVVRHTRNTYVFRSGKHQTNDLKAYFVKHWKPLYAEPHYLYLTNDRGALGAMDSGNVSAIVPNDTLYAEYQWNLPEIATETGWNVSKGSPDIVVAVLDTGVQSDHPDLKGRLVKGVNIVDPSAEPEDDVGHGTHVAGIIAAEVNNGEGVAGMTWYTKIMPVKVLDSSGAGSTYSVAEGIIWATDNGAHVINMSLGNYAQAEFLHDAIKYAHDRGVVLVAASGNDNTDRPGFPAAYPEVIAVSATDPDEARAEYSNYGDYIDVAAPGTSIPSTYPGSRYAALSGTSMASPHVAALASLVRSADPNLGNEEVMELLRSTARDLGARGKDNEYGYGQIDVMAALQSAYGKENSLQLYPERVRKELERLNKGMP</sequence>
<evidence type="ECO:0000256" key="7">
    <source>
        <dbReference type="PROSITE-ProRule" id="PRU01240"/>
    </source>
</evidence>
<dbReference type="InterPro" id="IPR034084">
    <property type="entry name" value="Thermitase-like_dom"/>
</dbReference>
<dbReference type="PROSITE" id="PS00137">
    <property type="entry name" value="SUBTILASE_HIS"/>
    <property type="match status" value="1"/>
</dbReference>
<dbReference type="PANTHER" id="PTHR43399">
    <property type="entry name" value="SUBTILISIN-RELATED"/>
    <property type="match status" value="1"/>
</dbReference>
<dbReference type="PROSITE" id="PS00136">
    <property type="entry name" value="SUBTILASE_ASP"/>
    <property type="match status" value="1"/>
</dbReference>
<dbReference type="InterPro" id="IPR023827">
    <property type="entry name" value="Peptidase_S8_Asp-AS"/>
</dbReference>
<comment type="subcellular location">
    <subcellularLocation>
        <location evidence="1">Secreted</location>
    </subcellularLocation>
</comment>
<dbReference type="PROSITE" id="PS51892">
    <property type="entry name" value="SUBTILASE"/>
    <property type="match status" value="1"/>
</dbReference>
<evidence type="ECO:0000256" key="5">
    <source>
        <dbReference type="ARBA" id="ARBA00022801"/>
    </source>
</evidence>
<dbReference type="GO" id="GO:0016787">
    <property type="term" value="F:hydrolase activity"/>
    <property type="evidence" value="ECO:0007669"/>
    <property type="project" value="UniProtKB-KW"/>
</dbReference>
<feature type="active site" description="Charge relay system" evidence="7">
    <location>
        <position position="545"/>
    </location>
</feature>
<keyword evidence="3" id="KW-0964">Secreted</keyword>
<dbReference type="PANTHER" id="PTHR43399:SF4">
    <property type="entry name" value="CELL WALL-ASSOCIATED PROTEASE"/>
    <property type="match status" value="1"/>
</dbReference>
<dbReference type="InterPro" id="IPR015500">
    <property type="entry name" value="Peptidase_S8_subtilisin-rel"/>
</dbReference>
<feature type="domain" description="Peptidase S8/S53" evidence="9">
    <location>
        <begin position="351"/>
        <end position="593"/>
    </location>
</feature>
<keyword evidence="11" id="KW-1185">Reference proteome</keyword>
<dbReference type="SUPFAM" id="SSF52743">
    <property type="entry name" value="Subtilisin-like"/>
    <property type="match status" value="1"/>
</dbReference>